<keyword evidence="8" id="KW-1185">Reference proteome</keyword>
<evidence type="ECO:0000256" key="3">
    <source>
        <dbReference type="ARBA" id="ARBA00022989"/>
    </source>
</evidence>
<comment type="caution">
    <text evidence="7">The sequence shown here is derived from an EMBL/GenBank/DDBJ whole genome shotgun (WGS) entry which is preliminary data.</text>
</comment>
<dbReference type="GO" id="GO:0012505">
    <property type="term" value="C:endomembrane system"/>
    <property type="evidence" value="ECO:0007669"/>
    <property type="project" value="UniProtKB-SubCell"/>
</dbReference>
<feature type="transmembrane region" description="Helical" evidence="5">
    <location>
        <begin position="123"/>
        <end position="140"/>
    </location>
</feature>
<feature type="domain" description="HTTM-like" evidence="6">
    <location>
        <begin position="29"/>
        <end position="304"/>
    </location>
</feature>
<evidence type="ECO:0000313" key="7">
    <source>
        <dbReference type="EMBL" id="MCC9630602.1"/>
    </source>
</evidence>
<dbReference type="Proteomes" id="UP001139103">
    <property type="component" value="Unassembled WGS sequence"/>
</dbReference>
<dbReference type="InterPro" id="IPR052964">
    <property type="entry name" value="Sporulation_signal_mat"/>
</dbReference>
<name>A0A9X1MQI5_9BACT</name>
<feature type="transmembrane region" description="Helical" evidence="5">
    <location>
        <begin position="146"/>
        <end position="168"/>
    </location>
</feature>
<feature type="transmembrane region" description="Helical" evidence="5">
    <location>
        <begin position="97"/>
        <end position="116"/>
    </location>
</feature>
<dbReference type="PANTHER" id="PTHR39535">
    <property type="entry name" value="SPORULATION-DELAYING PROTEIN SDPB"/>
    <property type="match status" value="1"/>
</dbReference>
<keyword evidence="2 5" id="KW-0812">Transmembrane</keyword>
<dbReference type="RefSeq" id="WP_230221870.1">
    <property type="nucleotide sequence ID" value="NZ_JAJKFT010000010.1"/>
</dbReference>
<evidence type="ECO:0000256" key="5">
    <source>
        <dbReference type="SAM" id="Phobius"/>
    </source>
</evidence>
<dbReference type="AlphaFoldDB" id="A0A9X1MQI5"/>
<feature type="transmembrane region" description="Helical" evidence="5">
    <location>
        <begin position="243"/>
        <end position="261"/>
    </location>
</feature>
<feature type="transmembrane region" description="Helical" evidence="5">
    <location>
        <begin position="36"/>
        <end position="54"/>
    </location>
</feature>
<dbReference type="InterPro" id="IPR053934">
    <property type="entry name" value="HTTM_dom"/>
</dbReference>
<proteinExistence type="predicted"/>
<evidence type="ECO:0000256" key="4">
    <source>
        <dbReference type="ARBA" id="ARBA00023136"/>
    </source>
</evidence>
<feature type="transmembrane region" description="Helical" evidence="5">
    <location>
        <begin position="268"/>
        <end position="294"/>
    </location>
</feature>
<gene>
    <name evidence="7" type="ORF">LOC68_19585</name>
</gene>
<keyword evidence="4 5" id="KW-0472">Membrane</keyword>
<protein>
    <submittedName>
        <fullName evidence="7">HTTM domain-containing protein</fullName>
    </submittedName>
</protein>
<accession>A0A9X1MQI5</accession>
<organism evidence="7 8">
    <name type="scientific">Blastopirellula sediminis</name>
    <dbReference type="NCBI Taxonomy" id="2894196"/>
    <lineage>
        <taxon>Bacteria</taxon>
        <taxon>Pseudomonadati</taxon>
        <taxon>Planctomycetota</taxon>
        <taxon>Planctomycetia</taxon>
        <taxon>Pirellulales</taxon>
        <taxon>Pirellulaceae</taxon>
        <taxon>Blastopirellula</taxon>
    </lineage>
</organism>
<evidence type="ECO:0000259" key="6">
    <source>
        <dbReference type="SMART" id="SM00752"/>
    </source>
</evidence>
<evidence type="ECO:0000256" key="2">
    <source>
        <dbReference type="ARBA" id="ARBA00022692"/>
    </source>
</evidence>
<feature type="transmembrane region" description="Helical" evidence="5">
    <location>
        <begin position="180"/>
        <end position="200"/>
    </location>
</feature>
<dbReference type="InterPro" id="IPR011020">
    <property type="entry name" value="HTTM-like"/>
</dbReference>
<keyword evidence="3 5" id="KW-1133">Transmembrane helix</keyword>
<evidence type="ECO:0000313" key="8">
    <source>
        <dbReference type="Proteomes" id="UP001139103"/>
    </source>
</evidence>
<sequence>MNPATESSSRVVGVTPWLPRPLSNSKWWTAPISAQYYAMLRIGVAAVLLVDQLVTMLPQLSVLYGRGSTGDPQIYSWFFDRPQLHWSLLQNVSDPQAVTLIFYFWIAATIGLLIGWNTRICAIAVWALSISFTNLNMYAINAGDHIHGMLLLYVMLTPCGAVWSIDALRSTTSTDKQVSLLASPWALRLLLIQFAFMYGASGLCKASGYNWPAGNSLYYVMRDLSLTRFSADLLPLPYWMTQLATWSVLVWEAGFPLLILFRRTRVWALWFGVSMHLGIFVTMELGCFPLYLLAAYVPLIMYEYQASAERTSQTDSEAVDQTALAAAPTA</sequence>
<dbReference type="PANTHER" id="PTHR39535:SF2">
    <property type="entry name" value="HTTM DOMAIN-CONTAINING PROTEIN"/>
    <property type="match status" value="1"/>
</dbReference>
<dbReference type="Pfam" id="PF05090">
    <property type="entry name" value="HTTM"/>
    <property type="match status" value="1"/>
</dbReference>
<dbReference type="SMART" id="SM00752">
    <property type="entry name" value="HTTM"/>
    <property type="match status" value="1"/>
</dbReference>
<evidence type="ECO:0000256" key="1">
    <source>
        <dbReference type="ARBA" id="ARBA00004127"/>
    </source>
</evidence>
<dbReference type="EMBL" id="JAJKFT010000010">
    <property type="protein sequence ID" value="MCC9630602.1"/>
    <property type="molecule type" value="Genomic_DNA"/>
</dbReference>
<reference evidence="7" key="1">
    <citation type="submission" date="2021-11" db="EMBL/GenBank/DDBJ databases">
        <title>Genome sequence.</title>
        <authorList>
            <person name="Sun Q."/>
        </authorList>
    </citation>
    <scope>NUCLEOTIDE SEQUENCE</scope>
    <source>
        <strain evidence="7">JC732</strain>
    </source>
</reference>
<comment type="subcellular location">
    <subcellularLocation>
        <location evidence="1">Endomembrane system</location>
        <topology evidence="1">Multi-pass membrane protein</topology>
    </subcellularLocation>
</comment>